<dbReference type="OrthoDB" id="9804184at2"/>
<evidence type="ECO:0000256" key="3">
    <source>
        <dbReference type="ARBA" id="ARBA00022989"/>
    </source>
</evidence>
<evidence type="ECO:0000256" key="5">
    <source>
        <dbReference type="SAM" id="MobiDB-lite"/>
    </source>
</evidence>
<dbReference type="RefSeq" id="WP_008042740.1">
    <property type="nucleotide sequence ID" value="NZ_CH724149.1"/>
</dbReference>
<dbReference type="GO" id="GO:0012505">
    <property type="term" value="C:endomembrane system"/>
    <property type="evidence" value="ECO:0007669"/>
    <property type="project" value="UniProtKB-SubCell"/>
</dbReference>
<name>A4BHZ7_9GAMM</name>
<accession>A4BHZ7</accession>
<feature type="domain" description="DUF1232" evidence="6">
    <location>
        <begin position="80"/>
        <end position="112"/>
    </location>
</feature>
<organism evidence="7 8">
    <name type="scientific">Reinekea blandensis MED297</name>
    <dbReference type="NCBI Taxonomy" id="314283"/>
    <lineage>
        <taxon>Bacteria</taxon>
        <taxon>Pseudomonadati</taxon>
        <taxon>Pseudomonadota</taxon>
        <taxon>Gammaproteobacteria</taxon>
        <taxon>Oceanospirillales</taxon>
        <taxon>Saccharospirillaceae</taxon>
        <taxon>Reinekea</taxon>
    </lineage>
</organism>
<dbReference type="STRING" id="314283.MED297_14002"/>
<keyword evidence="4" id="KW-0472">Membrane</keyword>
<comment type="subcellular location">
    <subcellularLocation>
        <location evidence="1">Endomembrane system</location>
        <topology evidence="1">Multi-pass membrane protein</topology>
    </subcellularLocation>
</comment>
<proteinExistence type="predicted"/>
<evidence type="ECO:0000256" key="1">
    <source>
        <dbReference type="ARBA" id="ARBA00004127"/>
    </source>
</evidence>
<keyword evidence="8" id="KW-1185">Reference proteome</keyword>
<feature type="region of interest" description="Disordered" evidence="5">
    <location>
        <begin position="131"/>
        <end position="166"/>
    </location>
</feature>
<dbReference type="HOGENOM" id="CLU_110199_1_0_6"/>
<comment type="caution">
    <text evidence="7">The sequence shown here is derived from an EMBL/GenBank/DDBJ whole genome shotgun (WGS) entry which is preliminary data.</text>
</comment>
<sequence length="166" mass="18761">MSERINEEKLKAHYEKAKQQAEDIIEDPDRVKKIAERAWEKAKDLKGPLAEVWDQLKLMIQMIRAWVSGEYREVPTTSLIAIIAGLIYLLSPIDLIPDMIPVLGYLDDIFVLGVVFTQVAKDLRAFEAWQQAHSEKTPDTDDSSSEATTAHESEAPVADEPNEKDV</sequence>
<evidence type="ECO:0000313" key="8">
    <source>
        <dbReference type="Proteomes" id="UP000005953"/>
    </source>
</evidence>
<evidence type="ECO:0000313" key="7">
    <source>
        <dbReference type="EMBL" id="EAR08269.1"/>
    </source>
</evidence>
<dbReference type="Pfam" id="PF06803">
    <property type="entry name" value="DUF1232"/>
    <property type="match status" value="1"/>
</dbReference>
<protein>
    <recommendedName>
        <fullName evidence="6">DUF1232 domain-containing protein</fullName>
    </recommendedName>
</protein>
<keyword evidence="2" id="KW-0812">Transmembrane</keyword>
<evidence type="ECO:0000256" key="4">
    <source>
        <dbReference type="ARBA" id="ARBA00023136"/>
    </source>
</evidence>
<dbReference type="InterPro" id="IPR010652">
    <property type="entry name" value="DUF1232"/>
</dbReference>
<keyword evidence="3" id="KW-1133">Transmembrane helix</keyword>
<evidence type="ECO:0000259" key="6">
    <source>
        <dbReference type="Pfam" id="PF06803"/>
    </source>
</evidence>
<reference evidence="7 8" key="1">
    <citation type="submission" date="2006-02" db="EMBL/GenBank/DDBJ databases">
        <authorList>
            <person name="Pinhassi J."/>
            <person name="Pedros-Alio C."/>
            <person name="Ferriera S."/>
            <person name="Johnson J."/>
            <person name="Kravitz S."/>
            <person name="Halpern A."/>
            <person name="Remington K."/>
            <person name="Beeson K."/>
            <person name="Tran B."/>
            <person name="Rogers Y.-H."/>
            <person name="Friedman R."/>
            <person name="Venter J.C."/>
        </authorList>
    </citation>
    <scope>NUCLEOTIDE SEQUENCE [LARGE SCALE GENOMIC DNA]</scope>
    <source>
        <strain evidence="7 8">MED297</strain>
    </source>
</reference>
<dbReference type="Proteomes" id="UP000005953">
    <property type="component" value="Unassembled WGS sequence"/>
</dbReference>
<evidence type="ECO:0000256" key="2">
    <source>
        <dbReference type="ARBA" id="ARBA00022692"/>
    </source>
</evidence>
<gene>
    <name evidence="7" type="ORF">MED297_14002</name>
</gene>
<dbReference type="EMBL" id="AAOE01000023">
    <property type="protein sequence ID" value="EAR08269.1"/>
    <property type="molecule type" value="Genomic_DNA"/>
</dbReference>
<dbReference type="AlphaFoldDB" id="A4BHZ7"/>